<protein>
    <submittedName>
        <fullName evidence="5">Aspartyl/asparaginyl beta-hydroxylase domain-containing protein</fullName>
    </submittedName>
</protein>
<sequence length="250" mass="29014">MIMKSLIDQFQKQHKAFVVHQGEKLVRSLEDLIAKYSAVGDGAFFEVQQFPWAGLLETNWKTIRAELDNLLKDVYSIPNFQDISTDQISITQDNLWKTYFLYGYGYKAEQNCLRCPETTRLVEQIPGMKTAFFSILLPHKTIPEHRGPYKGLLRYHLGLKVPAAAEQCGIRVGSGVSHWQEGKSLIFDDTFPHSAWNHTDDMRVILFVDFIRPMRAPVSWFNQFMIQLIAWSPYVQSGRKNLLEWEARQK</sequence>
<dbReference type="Gene3D" id="2.60.120.330">
    <property type="entry name" value="B-lactam Antibiotic, Isopenicillin N Synthase, Chain"/>
    <property type="match status" value="1"/>
</dbReference>
<organism evidence="5 6">
    <name type="scientific">Thermoleptolyngbya sichuanensis A183</name>
    <dbReference type="NCBI Taxonomy" id="2737172"/>
    <lineage>
        <taxon>Bacteria</taxon>
        <taxon>Bacillati</taxon>
        <taxon>Cyanobacteriota</taxon>
        <taxon>Cyanophyceae</taxon>
        <taxon>Oculatellales</taxon>
        <taxon>Oculatellaceae</taxon>
        <taxon>Thermoleptolyngbya</taxon>
        <taxon>Thermoleptolyngbya sichuanensis</taxon>
    </lineage>
</organism>
<evidence type="ECO:0000259" key="4">
    <source>
        <dbReference type="Pfam" id="PF05118"/>
    </source>
</evidence>
<accession>A0A6M8BJG3</accession>
<feature type="domain" description="Aspartyl/asparaginy/proline hydroxylase" evidence="4">
    <location>
        <begin position="57"/>
        <end position="213"/>
    </location>
</feature>
<dbReference type="KEGG" id="theu:HPC62_10590"/>
<dbReference type="InterPro" id="IPR007803">
    <property type="entry name" value="Asp/Arg/Pro-Hydrxlase"/>
</dbReference>
<name>A0A6M8BJG3_9CYAN</name>
<dbReference type="PANTHER" id="PTHR46332">
    <property type="entry name" value="ASPARTATE BETA-HYDROXYLASE DOMAIN-CONTAINING PROTEIN 2"/>
    <property type="match status" value="1"/>
</dbReference>
<gene>
    <name evidence="5" type="ORF">HPC62_10590</name>
</gene>
<dbReference type="AlphaFoldDB" id="A0A6M8BJG3"/>
<dbReference type="GO" id="GO:0016020">
    <property type="term" value="C:membrane"/>
    <property type="evidence" value="ECO:0007669"/>
    <property type="project" value="TreeGrafter"/>
</dbReference>
<dbReference type="PANTHER" id="PTHR46332:SF5">
    <property type="entry name" value="ASPARTATE BETA-HYDROXYLASE DOMAIN CONTAINING 2"/>
    <property type="match status" value="1"/>
</dbReference>
<proteinExistence type="inferred from homology"/>
<dbReference type="InterPro" id="IPR051821">
    <property type="entry name" value="Asp/Asn_beta-hydroxylase"/>
</dbReference>
<keyword evidence="3" id="KW-0560">Oxidoreductase</keyword>
<dbReference type="SUPFAM" id="SSF51197">
    <property type="entry name" value="Clavaminate synthase-like"/>
    <property type="match status" value="1"/>
</dbReference>
<comment type="similarity">
    <text evidence="1">Belongs to the aspartyl/asparaginyl beta-hydroxylase family.</text>
</comment>
<dbReference type="InterPro" id="IPR027443">
    <property type="entry name" value="IPNS-like_sf"/>
</dbReference>
<evidence type="ECO:0000313" key="5">
    <source>
        <dbReference type="EMBL" id="QKD82575.1"/>
    </source>
</evidence>
<evidence type="ECO:0000256" key="3">
    <source>
        <dbReference type="ARBA" id="ARBA00023002"/>
    </source>
</evidence>
<evidence type="ECO:0000256" key="1">
    <source>
        <dbReference type="ARBA" id="ARBA00007730"/>
    </source>
</evidence>
<dbReference type="RefSeq" id="WP_172355487.1">
    <property type="nucleotide sequence ID" value="NZ_CP053661.1"/>
</dbReference>
<reference evidence="5 6" key="1">
    <citation type="submission" date="2020-05" db="EMBL/GenBank/DDBJ databases">
        <title>Complete genome sequence of of a novel Thermoleptolyngbya strain isolated from hot springs of Ganzi, Sichuan China.</title>
        <authorList>
            <person name="Tang J."/>
            <person name="Daroch M."/>
            <person name="Li L."/>
            <person name="Waleron K."/>
            <person name="Waleron M."/>
            <person name="Waleron M."/>
        </authorList>
    </citation>
    <scope>NUCLEOTIDE SEQUENCE [LARGE SCALE GENOMIC DNA]</scope>
    <source>
        <strain evidence="5 6">PKUAC-SCTA183</strain>
    </source>
</reference>
<evidence type="ECO:0000313" key="6">
    <source>
        <dbReference type="Proteomes" id="UP000505210"/>
    </source>
</evidence>
<dbReference type="Proteomes" id="UP000505210">
    <property type="component" value="Chromosome"/>
</dbReference>
<dbReference type="GO" id="GO:0051213">
    <property type="term" value="F:dioxygenase activity"/>
    <property type="evidence" value="ECO:0007669"/>
    <property type="project" value="UniProtKB-KW"/>
</dbReference>
<dbReference type="Pfam" id="PF05118">
    <property type="entry name" value="Asp_Arg_Hydrox"/>
    <property type="match status" value="1"/>
</dbReference>
<evidence type="ECO:0000256" key="2">
    <source>
        <dbReference type="ARBA" id="ARBA00022964"/>
    </source>
</evidence>
<dbReference type="EMBL" id="CP053661">
    <property type="protein sequence ID" value="QKD82575.1"/>
    <property type="molecule type" value="Genomic_DNA"/>
</dbReference>
<keyword evidence="6" id="KW-1185">Reference proteome</keyword>
<keyword evidence="2" id="KW-0223">Dioxygenase</keyword>